<gene>
    <name evidence="2" type="ORF">GYMLUDRAFT_245405</name>
</gene>
<reference evidence="2 3" key="1">
    <citation type="submission" date="2014-04" db="EMBL/GenBank/DDBJ databases">
        <title>Evolutionary Origins and Diversification of the Mycorrhizal Mutualists.</title>
        <authorList>
            <consortium name="DOE Joint Genome Institute"/>
            <consortium name="Mycorrhizal Genomics Consortium"/>
            <person name="Kohler A."/>
            <person name="Kuo A."/>
            <person name="Nagy L.G."/>
            <person name="Floudas D."/>
            <person name="Copeland A."/>
            <person name="Barry K.W."/>
            <person name="Cichocki N."/>
            <person name="Veneault-Fourrey C."/>
            <person name="LaButti K."/>
            <person name="Lindquist E.A."/>
            <person name="Lipzen A."/>
            <person name="Lundell T."/>
            <person name="Morin E."/>
            <person name="Murat C."/>
            <person name="Riley R."/>
            <person name="Ohm R."/>
            <person name="Sun H."/>
            <person name="Tunlid A."/>
            <person name="Henrissat B."/>
            <person name="Grigoriev I.V."/>
            <person name="Hibbett D.S."/>
            <person name="Martin F."/>
        </authorList>
    </citation>
    <scope>NUCLEOTIDE SEQUENCE [LARGE SCALE GENOMIC DNA]</scope>
    <source>
        <strain evidence="2 3">FD-317 M1</strain>
    </source>
</reference>
<feature type="compositionally biased region" description="Polar residues" evidence="1">
    <location>
        <begin position="149"/>
        <end position="160"/>
    </location>
</feature>
<dbReference type="Proteomes" id="UP000053593">
    <property type="component" value="Unassembled WGS sequence"/>
</dbReference>
<feature type="compositionally biased region" description="Basic and acidic residues" evidence="1">
    <location>
        <begin position="180"/>
        <end position="191"/>
    </location>
</feature>
<keyword evidence="3" id="KW-1185">Reference proteome</keyword>
<dbReference type="AlphaFoldDB" id="A0A0D0BUZ4"/>
<proteinExistence type="predicted"/>
<evidence type="ECO:0000256" key="1">
    <source>
        <dbReference type="SAM" id="MobiDB-lite"/>
    </source>
</evidence>
<dbReference type="HOGENOM" id="CLU_855448_0_0_1"/>
<sequence length="325" mass="35778">MVVDLVIQILIYIVQCDNYKTYKYKNASILFVSGALALLNSLDILLYVCLLLLLHSLLSLLGQIALLRLNMRIGGLISLQHLHGSINETPFLALQLFPHIPRQLEVMGKESMPGDGTIVRCSSERADDTHTGKNGVIESVLRVPRRSPSHPTNSRISLPETSKPDPLNDECSHGVQSQRRPCEEDRGSAEQKSMDTFRLGGAIFGEFHALVEGTEEREYDSWVSDMDVQIQRSVEERQGRARIYGGRISASGGSSYTSKIDRGRLFTSGGSDFGKDLSAAGTFITCEGFGYIGSAGSDVLLDIQSGVVRGGVVGRLWFGREWRLE</sequence>
<evidence type="ECO:0000313" key="3">
    <source>
        <dbReference type="Proteomes" id="UP000053593"/>
    </source>
</evidence>
<evidence type="ECO:0000313" key="2">
    <source>
        <dbReference type="EMBL" id="KIK59336.1"/>
    </source>
</evidence>
<organism evidence="2 3">
    <name type="scientific">Collybiopsis luxurians FD-317 M1</name>
    <dbReference type="NCBI Taxonomy" id="944289"/>
    <lineage>
        <taxon>Eukaryota</taxon>
        <taxon>Fungi</taxon>
        <taxon>Dikarya</taxon>
        <taxon>Basidiomycota</taxon>
        <taxon>Agaricomycotina</taxon>
        <taxon>Agaricomycetes</taxon>
        <taxon>Agaricomycetidae</taxon>
        <taxon>Agaricales</taxon>
        <taxon>Marasmiineae</taxon>
        <taxon>Omphalotaceae</taxon>
        <taxon>Collybiopsis</taxon>
        <taxon>Collybiopsis luxurians</taxon>
    </lineage>
</organism>
<protein>
    <submittedName>
        <fullName evidence="2">Uncharacterized protein</fullName>
    </submittedName>
</protein>
<dbReference type="EMBL" id="KN834780">
    <property type="protein sequence ID" value="KIK59336.1"/>
    <property type="molecule type" value="Genomic_DNA"/>
</dbReference>
<name>A0A0D0BUZ4_9AGAR</name>
<feature type="region of interest" description="Disordered" evidence="1">
    <location>
        <begin position="142"/>
        <end position="191"/>
    </location>
</feature>
<accession>A0A0D0BUZ4</accession>